<name>A0ABU8RV32_9SPHN</name>
<reference evidence="1 2" key="1">
    <citation type="submission" date="2024-03" db="EMBL/GenBank/DDBJ databases">
        <authorList>
            <person name="Jo J.-H."/>
        </authorList>
    </citation>
    <scope>NUCLEOTIDE SEQUENCE [LARGE SCALE GENOMIC DNA]</scope>
    <source>
        <strain evidence="1 2">PS1R-30</strain>
    </source>
</reference>
<organism evidence="1 2">
    <name type="scientific">Novosphingobium anseongense</name>
    <dbReference type="NCBI Taxonomy" id="3133436"/>
    <lineage>
        <taxon>Bacteria</taxon>
        <taxon>Pseudomonadati</taxon>
        <taxon>Pseudomonadota</taxon>
        <taxon>Alphaproteobacteria</taxon>
        <taxon>Sphingomonadales</taxon>
        <taxon>Sphingomonadaceae</taxon>
        <taxon>Novosphingobium</taxon>
    </lineage>
</organism>
<evidence type="ECO:0000313" key="2">
    <source>
        <dbReference type="Proteomes" id="UP001361239"/>
    </source>
</evidence>
<dbReference type="Proteomes" id="UP001361239">
    <property type="component" value="Unassembled WGS sequence"/>
</dbReference>
<sequence length="46" mass="5005">MDGILKARPVIADEPGKRAEHGCRDPPLTRDLSHHSFRCGAPVLAI</sequence>
<accession>A0ABU8RV32</accession>
<evidence type="ECO:0000313" key="1">
    <source>
        <dbReference type="EMBL" id="MEJ5976639.1"/>
    </source>
</evidence>
<protein>
    <submittedName>
        <fullName evidence="1">Uncharacterized protein</fullName>
    </submittedName>
</protein>
<keyword evidence="2" id="KW-1185">Reference proteome</keyword>
<dbReference type="EMBL" id="JBBHJZ010000001">
    <property type="protein sequence ID" value="MEJ5976639.1"/>
    <property type="molecule type" value="Genomic_DNA"/>
</dbReference>
<gene>
    <name evidence="1" type="ORF">WG901_08335</name>
</gene>
<comment type="caution">
    <text evidence="1">The sequence shown here is derived from an EMBL/GenBank/DDBJ whole genome shotgun (WGS) entry which is preliminary data.</text>
</comment>
<dbReference type="RefSeq" id="WP_339586545.1">
    <property type="nucleotide sequence ID" value="NZ_JBBHJZ010000001.1"/>
</dbReference>
<proteinExistence type="predicted"/>